<proteinExistence type="predicted"/>
<evidence type="ECO:0000313" key="1">
    <source>
        <dbReference type="EMBL" id="JAD50252.1"/>
    </source>
</evidence>
<name>A0A0A9AT36_ARUDO</name>
<dbReference type="AlphaFoldDB" id="A0A0A9AT36"/>
<sequence>MLILGAGRMADPERETVFFRVGHRVCFCLMETSNVLFITSLVSFIAI</sequence>
<accession>A0A0A9AT36</accession>
<organism evidence="1">
    <name type="scientific">Arundo donax</name>
    <name type="common">Giant reed</name>
    <name type="synonym">Donax arundinaceus</name>
    <dbReference type="NCBI Taxonomy" id="35708"/>
    <lineage>
        <taxon>Eukaryota</taxon>
        <taxon>Viridiplantae</taxon>
        <taxon>Streptophyta</taxon>
        <taxon>Embryophyta</taxon>
        <taxon>Tracheophyta</taxon>
        <taxon>Spermatophyta</taxon>
        <taxon>Magnoliopsida</taxon>
        <taxon>Liliopsida</taxon>
        <taxon>Poales</taxon>
        <taxon>Poaceae</taxon>
        <taxon>PACMAD clade</taxon>
        <taxon>Arundinoideae</taxon>
        <taxon>Arundineae</taxon>
        <taxon>Arundo</taxon>
    </lineage>
</organism>
<reference evidence="1" key="1">
    <citation type="submission" date="2014-09" db="EMBL/GenBank/DDBJ databases">
        <authorList>
            <person name="Magalhaes I.L.F."/>
            <person name="Oliveira U."/>
            <person name="Santos F.R."/>
            <person name="Vidigal T.H.D.A."/>
            <person name="Brescovit A.D."/>
            <person name="Santos A.J."/>
        </authorList>
    </citation>
    <scope>NUCLEOTIDE SEQUENCE</scope>
    <source>
        <tissue evidence="1">Shoot tissue taken approximately 20 cm above the soil surface</tissue>
    </source>
</reference>
<protein>
    <submittedName>
        <fullName evidence="1">Uncharacterized protein</fullName>
    </submittedName>
</protein>
<reference evidence="1" key="2">
    <citation type="journal article" date="2015" name="Data Brief">
        <title>Shoot transcriptome of the giant reed, Arundo donax.</title>
        <authorList>
            <person name="Barrero R.A."/>
            <person name="Guerrero F.D."/>
            <person name="Moolhuijzen P."/>
            <person name="Goolsby J.A."/>
            <person name="Tidwell J."/>
            <person name="Bellgard S.E."/>
            <person name="Bellgard M.I."/>
        </authorList>
    </citation>
    <scope>NUCLEOTIDE SEQUENCE</scope>
    <source>
        <tissue evidence="1">Shoot tissue taken approximately 20 cm above the soil surface</tissue>
    </source>
</reference>
<dbReference type="EMBL" id="GBRH01247643">
    <property type="protein sequence ID" value="JAD50252.1"/>
    <property type="molecule type" value="Transcribed_RNA"/>
</dbReference>